<keyword evidence="3" id="KW-1185">Reference proteome</keyword>
<name>A0AAE1JP24_9FABA</name>
<organism evidence="2 3">
    <name type="scientific">Acacia crassicarpa</name>
    <name type="common">northern wattle</name>
    <dbReference type="NCBI Taxonomy" id="499986"/>
    <lineage>
        <taxon>Eukaryota</taxon>
        <taxon>Viridiplantae</taxon>
        <taxon>Streptophyta</taxon>
        <taxon>Embryophyta</taxon>
        <taxon>Tracheophyta</taxon>
        <taxon>Spermatophyta</taxon>
        <taxon>Magnoliopsida</taxon>
        <taxon>eudicotyledons</taxon>
        <taxon>Gunneridae</taxon>
        <taxon>Pentapetalae</taxon>
        <taxon>rosids</taxon>
        <taxon>fabids</taxon>
        <taxon>Fabales</taxon>
        <taxon>Fabaceae</taxon>
        <taxon>Caesalpinioideae</taxon>
        <taxon>mimosoid clade</taxon>
        <taxon>Acacieae</taxon>
        <taxon>Acacia</taxon>
    </lineage>
</organism>
<dbReference type="Pfam" id="PF13963">
    <property type="entry name" value="Transpos_assoc"/>
    <property type="match status" value="1"/>
</dbReference>
<dbReference type="PANTHER" id="PTHR10775">
    <property type="entry name" value="OS08G0208400 PROTEIN"/>
    <property type="match status" value="1"/>
</dbReference>
<dbReference type="PANTHER" id="PTHR10775:SF159">
    <property type="entry name" value="TNP2"/>
    <property type="match status" value="1"/>
</dbReference>
<dbReference type="InterPro" id="IPR029480">
    <property type="entry name" value="Transpos_assoc"/>
</dbReference>
<reference evidence="2" key="1">
    <citation type="submission" date="2023-10" db="EMBL/GenBank/DDBJ databases">
        <title>Chromosome-level genome of the transformable northern wattle, Acacia crassicarpa.</title>
        <authorList>
            <person name="Massaro I."/>
            <person name="Sinha N.R."/>
            <person name="Poethig S."/>
            <person name="Leichty A.R."/>
        </authorList>
    </citation>
    <scope>NUCLEOTIDE SEQUENCE</scope>
    <source>
        <strain evidence="2">Acra3RX</strain>
        <tissue evidence="2">Leaf</tissue>
    </source>
</reference>
<evidence type="ECO:0000313" key="3">
    <source>
        <dbReference type="Proteomes" id="UP001293593"/>
    </source>
</evidence>
<dbReference type="AlphaFoldDB" id="A0AAE1JP24"/>
<evidence type="ECO:0000259" key="1">
    <source>
        <dbReference type="Pfam" id="PF13963"/>
    </source>
</evidence>
<proteinExistence type="predicted"/>
<evidence type="ECO:0000313" key="2">
    <source>
        <dbReference type="EMBL" id="KAK4271768.1"/>
    </source>
</evidence>
<accession>A0AAE1JP24</accession>
<protein>
    <recommendedName>
        <fullName evidence="1">Transposase-associated domain-containing protein</fullName>
    </recommendedName>
</protein>
<sequence length="247" mass="28520">MDKSWLNIKDRGNITYIRGVDNFLEWAFTQHGGTNKIRCPCKKCRNVLFKVKIDVRADLLIKGFWDSYKVWDLHGEASRYRSGCETSRRVVENDTHEDENLIRMVCDAYGVPCGDDMNSGLNESEEPNAHAKRFFDLLKDAEKDLYPGCNKISKLSFIVKLLQLKCLNHWTNKSMDSLLDLLKFILPEGALVPNSFYEAKKIIRDLGLDYKKIDACGNDCILYWGEYANAKTCPRLIWKTFANNKKT</sequence>
<dbReference type="Proteomes" id="UP001293593">
    <property type="component" value="Unassembled WGS sequence"/>
</dbReference>
<feature type="domain" description="Transposase-associated" evidence="1">
    <location>
        <begin position="3"/>
        <end position="76"/>
    </location>
</feature>
<gene>
    <name evidence="2" type="ORF">QN277_020410</name>
</gene>
<comment type="caution">
    <text evidence="2">The sequence shown here is derived from an EMBL/GenBank/DDBJ whole genome shotgun (WGS) entry which is preliminary data.</text>
</comment>
<dbReference type="EMBL" id="JAWXYG010000005">
    <property type="protein sequence ID" value="KAK4271768.1"/>
    <property type="molecule type" value="Genomic_DNA"/>
</dbReference>